<feature type="transmembrane region" description="Helical" evidence="9">
    <location>
        <begin position="148"/>
        <end position="172"/>
    </location>
</feature>
<evidence type="ECO:0000256" key="8">
    <source>
        <dbReference type="ARBA" id="ARBA00023136"/>
    </source>
</evidence>
<evidence type="ECO:0000256" key="4">
    <source>
        <dbReference type="ARBA" id="ARBA00022553"/>
    </source>
</evidence>
<evidence type="ECO:0000256" key="3">
    <source>
        <dbReference type="ARBA" id="ARBA00012438"/>
    </source>
</evidence>
<dbReference type="InterPro" id="IPR003661">
    <property type="entry name" value="HisK_dim/P_dom"/>
</dbReference>
<evidence type="ECO:0000256" key="6">
    <source>
        <dbReference type="ARBA" id="ARBA00022777"/>
    </source>
</evidence>
<dbReference type="SMART" id="SM00388">
    <property type="entry name" value="HisKA"/>
    <property type="match status" value="1"/>
</dbReference>
<dbReference type="PANTHER" id="PTHR45453:SF1">
    <property type="entry name" value="PHOSPHATE REGULON SENSOR PROTEIN PHOR"/>
    <property type="match status" value="1"/>
</dbReference>
<comment type="subcellular location">
    <subcellularLocation>
        <location evidence="2">Membrane</location>
    </subcellularLocation>
</comment>
<accession>A0A1G9TI93</accession>
<dbReference type="GO" id="GO:0004721">
    <property type="term" value="F:phosphoprotein phosphatase activity"/>
    <property type="evidence" value="ECO:0007669"/>
    <property type="project" value="TreeGrafter"/>
</dbReference>
<dbReference type="FunFam" id="1.10.287.130:FF:000001">
    <property type="entry name" value="Two-component sensor histidine kinase"/>
    <property type="match status" value="1"/>
</dbReference>
<dbReference type="CDD" id="cd00075">
    <property type="entry name" value="HATPase"/>
    <property type="match status" value="1"/>
</dbReference>
<evidence type="ECO:0000256" key="2">
    <source>
        <dbReference type="ARBA" id="ARBA00004370"/>
    </source>
</evidence>
<dbReference type="Gene3D" id="1.10.287.130">
    <property type="match status" value="1"/>
</dbReference>
<gene>
    <name evidence="11" type="ORF">SAMN05216544_0360</name>
</gene>
<keyword evidence="8 9" id="KW-0472">Membrane</keyword>
<dbReference type="InterPro" id="IPR003594">
    <property type="entry name" value="HATPase_dom"/>
</dbReference>
<dbReference type="InterPro" id="IPR036097">
    <property type="entry name" value="HisK_dim/P_sf"/>
</dbReference>
<dbReference type="EC" id="2.7.13.3" evidence="3"/>
<evidence type="ECO:0000259" key="10">
    <source>
        <dbReference type="PROSITE" id="PS50109"/>
    </source>
</evidence>
<dbReference type="InterPro" id="IPR005467">
    <property type="entry name" value="His_kinase_dom"/>
</dbReference>
<dbReference type="SMART" id="SM00387">
    <property type="entry name" value="HATPase_c"/>
    <property type="match status" value="1"/>
</dbReference>
<evidence type="ECO:0000256" key="9">
    <source>
        <dbReference type="SAM" id="Phobius"/>
    </source>
</evidence>
<keyword evidence="12" id="KW-1185">Reference proteome</keyword>
<dbReference type="GO" id="GO:0016036">
    <property type="term" value="P:cellular response to phosphate starvation"/>
    <property type="evidence" value="ECO:0007669"/>
    <property type="project" value="TreeGrafter"/>
</dbReference>
<protein>
    <recommendedName>
        <fullName evidence="3">histidine kinase</fullName>
        <ecNumber evidence="3">2.7.13.3</ecNumber>
    </recommendedName>
</protein>
<keyword evidence="9" id="KW-1133">Transmembrane helix</keyword>
<dbReference type="SUPFAM" id="SSF47384">
    <property type="entry name" value="Homodimeric domain of signal transducing histidine kinase"/>
    <property type="match status" value="1"/>
</dbReference>
<dbReference type="Pfam" id="PF02518">
    <property type="entry name" value="HATPase_c"/>
    <property type="match status" value="1"/>
</dbReference>
<dbReference type="GO" id="GO:0005886">
    <property type="term" value="C:plasma membrane"/>
    <property type="evidence" value="ECO:0007669"/>
    <property type="project" value="TreeGrafter"/>
</dbReference>
<evidence type="ECO:0000313" key="11">
    <source>
        <dbReference type="EMBL" id="SDM47268.1"/>
    </source>
</evidence>
<dbReference type="Pfam" id="PF00512">
    <property type="entry name" value="HisKA"/>
    <property type="match status" value="1"/>
</dbReference>
<evidence type="ECO:0000256" key="5">
    <source>
        <dbReference type="ARBA" id="ARBA00022679"/>
    </source>
</evidence>
<proteinExistence type="predicted"/>
<keyword evidence="4" id="KW-0597">Phosphoprotein</keyword>
<dbReference type="PRINTS" id="PR00344">
    <property type="entry name" value="BCTRLSENSOR"/>
</dbReference>
<evidence type="ECO:0000256" key="7">
    <source>
        <dbReference type="ARBA" id="ARBA00023012"/>
    </source>
</evidence>
<dbReference type="InterPro" id="IPR050351">
    <property type="entry name" value="BphY/WalK/GraS-like"/>
</dbReference>
<dbReference type="SUPFAM" id="SSF55874">
    <property type="entry name" value="ATPase domain of HSP90 chaperone/DNA topoisomerase II/histidine kinase"/>
    <property type="match status" value="1"/>
</dbReference>
<feature type="domain" description="Histidine kinase" evidence="10">
    <location>
        <begin position="230"/>
        <end position="440"/>
    </location>
</feature>
<dbReference type="OrthoDB" id="9813151at2"/>
<dbReference type="CDD" id="cd00082">
    <property type="entry name" value="HisKA"/>
    <property type="match status" value="1"/>
</dbReference>
<dbReference type="InterPro" id="IPR036890">
    <property type="entry name" value="HATPase_C_sf"/>
</dbReference>
<name>A0A1G9TI93_9FIRM</name>
<dbReference type="Gene3D" id="3.30.565.10">
    <property type="entry name" value="Histidine kinase-like ATPase, C-terminal domain"/>
    <property type="match status" value="1"/>
</dbReference>
<dbReference type="PANTHER" id="PTHR45453">
    <property type="entry name" value="PHOSPHATE REGULON SENSOR PROTEIN PHOR"/>
    <property type="match status" value="1"/>
</dbReference>
<comment type="catalytic activity">
    <reaction evidence="1">
        <text>ATP + protein L-histidine = ADP + protein N-phospho-L-histidine.</text>
        <dbReference type="EC" id="2.7.13.3"/>
    </reaction>
</comment>
<dbReference type="FunFam" id="3.30.565.10:FF:000006">
    <property type="entry name" value="Sensor histidine kinase WalK"/>
    <property type="match status" value="1"/>
</dbReference>
<reference evidence="12" key="1">
    <citation type="submission" date="2016-10" db="EMBL/GenBank/DDBJ databases">
        <authorList>
            <person name="Varghese N."/>
            <person name="Submissions S."/>
        </authorList>
    </citation>
    <scope>NUCLEOTIDE SEQUENCE [LARGE SCALE GENOMIC DNA]</scope>
    <source>
        <strain evidence="12">M83</strain>
    </source>
</reference>
<dbReference type="AlphaFoldDB" id="A0A1G9TI93"/>
<dbReference type="EMBL" id="FNHZ01000001">
    <property type="protein sequence ID" value="SDM47268.1"/>
    <property type="molecule type" value="Genomic_DNA"/>
</dbReference>
<dbReference type="Proteomes" id="UP000187651">
    <property type="component" value="Unassembled WGS sequence"/>
</dbReference>
<keyword evidence="9" id="KW-0812">Transmembrane</keyword>
<dbReference type="GO" id="GO:0000155">
    <property type="term" value="F:phosphorelay sensor kinase activity"/>
    <property type="evidence" value="ECO:0007669"/>
    <property type="project" value="InterPro"/>
</dbReference>
<organism evidence="11 12">
    <name type="scientific">Lachnospira pectinoschiza</name>
    <dbReference type="NCBI Taxonomy" id="28052"/>
    <lineage>
        <taxon>Bacteria</taxon>
        <taxon>Bacillati</taxon>
        <taxon>Bacillota</taxon>
        <taxon>Clostridia</taxon>
        <taxon>Lachnospirales</taxon>
        <taxon>Lachnospiraceae</taxon>
        <taxon>Lachnospira</taxon>
    </lineage>
</organism>
<evidence type="ECO:0000256" key="1">
    <source>
        <dbReference type="ARBA" id="ARBA00000085"/>
    </source>
</evidence>
<keyword evidence="6 11" id="KW-0418">Kinase</keyword>
<dbReference type="PROSITE" id="PS50109">
    <property type="entry name" value="HIS_KIN"/>
    <property type="match status" value="1"/>
</dbReference>
<keyword evidence="5" id="KW-0808">Transferase</keyword>
<dbReference type="RefSeq" id="WP_074520651.1">
    <property type="nucleotide sequence ID" value="NZ_FNHZ01000001.1"/>
</dbReference>
<keyword evidence="7" id="KW-0902">Two-component regulatory system</keyword>
<evidence type="ECO:0000313" key="12">
    <source>
        <dbReference type="Proteomes" id="UP000187651"/>
    </source>
</evidence>
<feature type="transmembrane region" description="Helical" evidence="9">
    <location>
        <begin position="7"/>
        <end position="29"/>
    </location>
</feature>
<sequence>MKIKINIRLMIIAIIAIAFTTLGTTLVYYNLFQRQVRNDLAITAKLLRDTNYFETTDVDLSNIDLSADVKELRITWVDTDGTVLYDNDATATDLSNHYDRPEIQEAFKNGYGEITRVSDTMNHNTIYYALLLDNGTVLRVATDVNSMFSVFMSATPVVVLIIIALLLLCVLISHLLTKQLLRPVENMAKNFNNVNYEAPYKELEPLTEIIRAQHDEVLSAAKVRQDFTANISHELKTPLTAISGYAELLEGDFVDDEKRKHFYHEIRKNSNRLLALITDIIRLSELDRSDREPSFEELNLYEIVSECVENLEFGAKQRGVELSLEGEVCRFRGNNHMIRELAENLIQNAIRYNNPGGKVEVTVSADPEVCLIVKDNGIGIPKEDQQRIFERFYRVDKSRSKETGGTGLGLSIVKHVVEIHNAKIELESEPGVGTTMKVVF</sequence>
<dbReference type="InterPro" id="IPR004358">
    <property type="entry name" value="Sig_transdc_His_kin-like_C"/>
</dbReference>